<name>A0A8E2EKS9_9PEZI</name>
<dbReference type="GO" id="GO:0008199">
    <property type="term" value="F:ferric iron binding"/>
    <property type="evidence" value="ECO:0007669"/>
    <property type="project" value="InterPro"/>
</dbReference>
<evidence type="ECO:0000259" key="2">
    <source>
        <dbReference type="Pfam" id="PF00775"/>
    </source>
</evidence>
<gene>
    <name evidence="3" type="ORF">K432DRAFT_431491</name>
</gene>
<dbReference type="EMBL" id="KV744816">
    <property type="protein sequence ID" value="OCK85613.1"/>
    <property type="molecule type" value="Genomic_DNA"/>
</dbReference>
<accession>A0A8E2EKS9</accession>
<dbReference type="GO" id="GO:0016702">
    <property type="term" value="F:oxidoreductase activity, acting on single donors with incorporation of molecular oxygen, incorporation of two atoms of oxygen"/>
    <property type="evidence" value="ECO:0007669"/>
    <property type="project" value="InterPro"/>
</dbReference>
<proteinExistence type="predicted"/>
<dbReference type="AlphaFoldDB" id="A0A8E2EKS9"/>
<keyword evidence="3" id="KW-0223">Dioxygenase</keyword>
<keyword evidence="4" id="KW-1185">Reference proteome</keyword>
<dbReference type="PANTHER" id="PTHR34315:SF2">
    <property type="entry name" value="ANCHORED DIOXYGENASE, PUTATIVE (AFU_ORTHOLOGUE AFUA_3G01800)-RELATED"/>
    <property type="match status" value="1"/>
</dbReference>
<feature type="domain" description="Intradiol ring-cleavage dioxygenases" evidence="2">
    <location>
        <begin position="145"/>
        <end position="228"/>
    </location>
</feature>
<protein>
    <submittedName>
        <fullName evidence="3">Aromatic compound dioxygenase</fullName>
    </submittedName>
</protein>
<dbReference type="SUPFAM" id="SSF49482">
    <property type="entry name" value="Aromatic compound dioxygenase"/>
    <property type="match status" value="1"/>
</dbReference>
<feature type="signal peptide" evidence="1">
    <location>
        <begin position="1"/>
        <end position="17"/>
    </location>
</feature>
<dbReference type="InterPro" id="IPR000627">
    <property type="entry name" value="Intradiol_dOase_C"/>
</dbReference>
<dbReference type="Gene3D" id="2.60.130.10">
    <property type="entry name" value="Aromatic compound dioxygenase"/>
    <property type="match status" value="1"/>
</dbReference>
<dbReference type="Proteomes" id="UP000250266">
    <property type="component" value="Unassembled WGS sequence"/>
</dbReference>
<keyword evidence="3" id="KW-0560">Oxidoreductase</keyword>
<dbReference type="Pfam" id="PF00775">
    <property type="entry name" value="Dioxygenase_C"/>
    <property type="match status" value="1"/>
</dbReference>
<feature type="chain" id="PRO_5034944338" evidence="1">
    <location>
        <begin position="18"/>
        <end position="401"/>
    </location>
</feature>
<dbReference type="PANTHER" id="PTHR34315">
    <property type="match status" value="1"/>
</dbReference>
<evidence type="ECO:0000256" key="1">
    <source>
        <dbReference type="SAM" id="SignalP"/>
    </source>
</evidence>
<dbReference type="InterPro" id="IPR015889">
    <property type="entry name" value="Intradiol_dOase_core"/>
</dbReference>
<sequence length="401" mass="43208">MFTAAVVAASLMGTAIAHPGEHHDHAHVKREIELRDSLSSKAARSLGKCADTVRARTLEQRAIVRRHATAERLRMERNIASPNKPYIHRRDLATLEYFETVNHNMTGSINSSDPTTLFSANTSCILTPEITIGPYYVLGELIRSNITENQPGIPVHLEMQFIDVNSCEPVPNLLVDIWAANSTGVYSGIDTSSGQGGLNTTYLRGVQPTSSDGVAEFDTIFPGHYAGRAIHNHVVVHTNASILPNGSYAGGTVAHIGQLFFDEELRSAVEETYPYNTNTQVITSNEDDMWAPGQADNEYDPFPEFVYLSNNITDGLLMWISIGIDSAANRTSNVSYAAYLAADGGHDNPSASLGVVGVGNGTFNGTMPNGTVAATTGSVSKRAYAKAYNLRKMFAGAARGL</sequence>
<organism evidence="3 4">
    <name type="scientific">Lepidopterella palustris CBS 459.81</name>
    <dbReference type="NCBI Taxonomy" id="1314670"/>
    <lineage>
        <taxon>Eukaryota</taxon>
        <taxon>Fungi</taxon>
        <taxon>Dikarya</taxon>
        <taxon>Ascomycota</taxon>
        <taxon>Pezizomycotina</taxon>
        <taxon>Dothideomycetes</taxon>
        <taxon>Pleosporomycetidae</taxon>
        <taxon>Mytilinidiales</taxon>
        <taxon>Argynnaceae</taxon>
        <taxon>Lepidopterella</taxon>
    </lineage>
</organism>
<dbReference type="CDD" id="cd03457">
    <property type="entry name" value="intradiol_dioxygenase_like"/>
    <property type="match status" value="1"/>
</dbReference>
<evidence type="ECO:0000313" key="4">
    <source>
        <dbReference type="Proteomes" id="UP000250266"/>
    </source>
</evidence>
<reference evidence="3 4" key="1">
    <citation type="journal article" date="2016" name="Nat. Commun.">
        <title>Ectomycorrhizal ecology is imprinted in the genome of the dominant symbiotic fungus Cenococcum geophilum.</title>
        <authorList>
            <consortium name="DOE Joint Genome Institute"/>
            <person name="Peter M."/>
            <person name="Kohler A."/>
            <person name="Ohm R.A."/>
            <person name="Kuo A."/>
            <person name="Krutzmann J."/>
            <person name="Morin E."/>
            <person name="Arend M."/>
            <person name="Barry K.W."/>
            <person name="Binder M."/>
            <person name="Choi C."/>
            <person name="Clum A."/>
            <person name="Copeland A."/>
            <person name="Grisel N."/>
            <person name="Haridas S."/>
            <person name="Kipfer T."/>
            <person name="LaButti K."/>
            <person name="Lindquist E."/>
            <person name="Lipzen A."/>
            <person name="Maire R."/>
            <person name="Meier B."/>
            <person name="Mihaltcheva S."/>
            <person name="Molinier V."/>
            <person name="Murat C."/>
            <person name="Poggeler S."/>
            <person name="Quandt C.A."/>
            <person name="Sperisen C."/>
            <person name="Tritt A."/>
            <person name="Tisserant E."/>
            <person name="Crous P.W."/>
            <person name="Henrissat B."/>
            <person name="Nehls U."/>
            <person name="Egli S."/>
            <person name="Spatafora J.W."/>
            <person name="Grigoriev I.V."/>
            <person name="Martin F.M."/>
        </authorList>
    </citation>
    <scope>NUCLEOTIDE SEQUENCE [LARGE SCALE GENOMIC DNA]</scope>
    <source>
        <strain evidence="3 4">CBS 459.81</strain>
    </source>
</reference>
<dbReference type="OrthoDB" id="121380at2759"/>
<keyword evidence="1" id="KW-0732">Signal</keyword>
<evidence type="ECO:0000313" key="3">
    <source>
        <dbReference type="EMBL" id="OCK85613.1"/>
    </source>
</evidence>